<sequence>MAQNGLVAAADLGRGRTTGEVGEGAAGGVVVGGLEVDQGLVGGGGLLFVVAGVVPVGCSYDEQDQSGEQDRDAVSFADLVEELLGRIAELAGLLVVGADL</sequence>
<dbReference type="AlphaFoldDB" id="A0A4V5N0R9"/>
<organism evidence="1 2">
    <name type="scientific">Actinacidiphila oryziradicis</name>
    <dbReference type="NCBI Taxonomy" id="2571141"/>
    <lineage>
        <taxon>Bacteria</taxon>
        <taxon>Bacillati</taxon>
        <taxon>Actinomycetota</taxon>
        <taxon>Actinomycetes</taxon>
        <taxon>Kitasatosporales</taxon>
        <taxon>Streptomycetaceae</taxon>
        <taxon>Actinacidiphila</taxon>
    </lineage>
</organism>
<name>A0A4V5N0R9_9ACTN</name>
<comment type="caution">
    <text evidence="1">The sequence shown here is derived from an EMBL/GenBank/DDBJ whole genome shotgun (WGS) entry which is preliminary data.</text>
</comment>
<proteinExistence type="predicted"/>
<dbReference type="EMBL" id="SUMC01000002">
    <property type="protein sequence ID" value="TKA13089.1"/>
    <property type="molecule type" value="Genomic_DNA"/>
</dbReference>
<evidence type="ECO:0000313" key="2">
    <source>
        <dbReference type="Proteomes" id="UP000305778"/>
    </source>
</evidence>
<protein>
    <submittedName>
        <fullName evidence="1">Uncharacterized protein</fullName>
    </submittedName>
</protein>
<dbReference type="Proteomes" id="UP000305778">
    <property type="component" value="Unassembled WGS sequence"/>
</dbReference>
<evidence type="ECO:0000313" key="1">
    <source>
        <dbReference type="EMBL" id="TKA13089.1"/>
    </source>
</evidence>
<dbReference type="RefSeq" id="WP_136721958.1">
    <property type="nucleotide sequence ID" value="NZ_SUMC01000002.1"/>
</dbReference>
<accession>A0A4V5N0R9</accession>
<gene>
    <name evidence="1" type="ORF">FCI23_03655</name>
</gene>
<reference evidence="1 2" key="1">
    <citation type="submission" date="2019-04" db="EMBL/GenBank/DDBJ databases">
        <title>Streptomyces oryziradicis sp. nov., a novel actinomycete isolated from rhizosphere soil of rice (Oryza sativa L.).</title>
        <authorList>
            <person name="Li C."/>
        </authorList>
    </citation>
    <scope>NUCLEOTIDE SEQUENCE [LARGE SCALE GENOMIC DNA]</scope>
    <source>
        <strain evidence="1 2">NEAU-C40</strain>
    </source>
</reference>
<keyword evidence="2" id="KW-1185">Reference proteome</keyword>